<dbReference type="EMBL" id="JAVDPY010000001">
    <property type="protein sequence ID" value="MDR6332335.1"/>
    <property type="molecule type" value="Genomic_DNA"/>
</dbReference>
<accession>A0A9W6FJ61</accession>
<evidence type="ECO:0000313" key="4">
    <source>
        <dbReference type="Proteomes" id="UP001245370"/>
    </source>
</evidence>
<evidence type="ECO:0000313" key="3">
    <source>
        <dbReference type="Proteomes" id="UP001144397"/>
    </source>
</evidence>
<name>A0A9W6FJ61_XANFL</name>
<keyword evidence="4" id="KW-1185">Reference proteome</keyword>
<evidence type="ECO:0000313" key="1">
    <source>
        <dbReference type="EMBL" id="GLI21916.1"/>
    </source>
</evidence>
<proteinExistence type="predicted"/>
<evidence type="ECO:0008006" key="5">
    <source>
        <dbReference type="Google" id="ProtNLM"/>
    </source>
</evidence>
<dbReference type="RefSeq" id="WP_281806876.1">
    <property type="nucleotide sequence ID" value="NZ_BSDO01000002.1"/>
</dbReference>
<dbReference type="GeneID" id="95762380"/>
<dbReference type="Proteomes" id="UP001245370">
    <property type="component" value="Unassembled WGS sequence"/>
</dbReference>
<dbReference type="AlphaFoldDB" id="A0A9W6FJ61"/>
<gene>
    <name evidence="2" type="ORF">GGQ86_000782</name>
    <name evidence="1" type="ORF">XFLAVUS301_15900</name>
</gene>
<comment type="caution">
    <text evidence="1">The sequence shown here is derived from an EMBL/GenBank/DDBJ whole genome shotgun (WGS) entry which is preliminary data.</text>
</comment>
<protein>
    <recommendedName>
        <fullName evidence="5">PIN domain-containing protein</fullName>
    </recommendedName>
</protein>
<sequence length="220" mass="23651">MTDGILLDNDVVLKACAYRCQNEVIERTTLGDVPPAMLRIARYTLLSILSRPCGVIDLEGATAALYELLPQVQLLDPTETEIELAAEFEELAMSNSFSFDSGESQLVAILILRNAALLITGDKRAIAALAGIAPSPAEGRIACFEQLAALLLAKYSHEQIRLRVCSEAGADKAISICFSCKSEATSSENILAGLASYIRDLRSKTGHILIDDAILLSKVP</sequence>
<dbReference type="Proteomes" id="UP001144397">
    <property type="component" value="Unassembled WGS sequence"/>
</dbReference>
<organism evidence="1 3">
    <name type="scientific">Xanthobacter flavus</name>
    <dbReference type="NCBI Taxonomy" id="281"/>
    <lineage>
        <taxon>Bacteria</taxon>
        <taxon>Pseudomonadati</taxon>
        <taxon>Pseudomonadota</taxon>
        <taxon>Alphaproteobacteria</taxon>
        <taxon>Hyphomicrobiales</taxon>
        <taxon>Xanthobacteraceae</taxon>
        <taxon>Xanthobacter</taxon>
    </lineage>
</organism>
<reference evidence="2 4" key="2">
    <citation type="submission" date="2023-07" db="EMBL/GenBank/DDBJ databases">
        <title>Genomic Encyclopedia of Type Strains, Phase IV (KMG-IV): sequencing the most valuable type-strain genomes for metagenomic binning, comparative biology and taxonomic classification.</title>
        <authorList>
            <person name="Goeker M."/>
        </authorList>
    </citation>
    <scope>NUCLEOTIDE SEQUENCE [LARGE SCALE GENOMIC DNA]</scope>
    <source>
        <strain evidence="2 4">DSM 338</strain>
    </source>
</reference>
<reference evidence="1" key="1">
    <citation type="submission" date="2022-12" db="EMBL/GenBank/DDBJ databases">
        <title>Reference genome sequencing for broad-spectrum identification of bacterial and archaeal isolates by mass spectrometry.</title>
        <authorList>
            <person name="Sekiguchi Y."/>
            <person name="Tourlousse D.M."/>
        </authorList>
    </citation>
    <scope>NUCLEOTIDE SEQUENCE</scope>
    <source>
        <strain evidence="1">301</strain>
    </source>
</reference>
<evidence type="ECO:0000313" key="2">
    <source>
        <dbReference type="EMBL" id="MDR6332335.1"/>
    </source>
</evidence>
<dbReference type="EMBL" id="BSDO01000002">
    <property type="protein sequence ID" value="GLI21916.1"/>
    <property type="molecule type" value="Genomic_DNA"/>
</dbReference>